<sequence>MLRSKIAKTLGALGAAVALTALAQSPAAAAPVPKNWTTTYPTWGNAKCSSPVQLTDSRHVIIACMEYGNGYVQPYAIVMNSNADARYVPETLLSSFSDAKCAVSSMPKNSTRICNGNIEQAPAGCNDVGGLMNYFWYTDHWMFLPVVSVCR</sequence>
<keyword evidence="1" id="KW-0732">Signal</keyword>
<dbReference type="RefSeq" id="WP_358363111.1">
    <property type="nucleotide sequence ID" value="NZ_JBEZFP010000159.1"/>
</dbReference>
<protein>
    <recommendedName>
        <fullName evidence="4">Secreted protein</fullName>
    </recommendedName>
</protein>
<reference evidence="2 3" key="1">
    <citation type="submission" date="2024-06" db="EMBL/GenBank/DDBJ databases">
        <title>The Natural Products Discovery Center: Release of the First 8490 Sequenced Strains for Exploring Actinobacteria Biosynthetic Diversity.</title>
        <authorList>
            <person name="Kalkreuter E."/>
            <person name="Kautsar S.A."/>
            <person name="Yang D."/>
            <person name="Bader C.D."/>
            <person name="Teijaro C.N."/>
            <person name="Fluegel L."/>
            <person name="Davis C.M."/>
            <person name="Simpson J.R."/>
            <person name="Lauterbach L."/>
            <person name="Steele A.D."/>
            <person name="Gui C."/>
            <person name="Meng S."/>
            <person name="Li G."/>
            <person name="Viehrig K."/>
            <person name="Ye F."/>
            <person name="Su P."/>
            <person name="Kiefer A.F."/>
            <person name="Nichols A."/>
            <person name="Cepeda A.J."/>
            <person name="Yan W."/>
            <person name="Fan B."/>
            <person name="Jiang Y."/>
            <person name="Adhikari A."/>
            <person name="Zheng C.-J."/>
            <person name="Schuster L."/>
            <person name="Cowan T.M."/>
            <person name="Smanski M.J."/>
            <person name="Chevrette M.G."/>
            <person name="De Carvalho L.P.S."/>
            <person name="Shen B."/>
        </authorList>
    </citation>
    <scope>NUCLEOTIDE SEQUENCE [LARGE SCALE GENOMIC DNA]</scope>
    <source>
        <strain evidence="2 3">NPDC048946</strain>
    </source>
</reference>
<name>A0ABV3DWD9_9ACTN</name>
<evidence type="ECO:0000256" key="1">
    <source>
        <dbReference type="SAM" id="SignalP"/>
    </source>
</evidence>
<evidence type="ECO:0000313" key="2">
    <source>
        <dbReference type="EMBL" id="MEU8139189.1"/>
    </source>
</evidence>
<evidence type="ECO:0000313" key="3">
    <source>
        <dbReference type="Proteomes" id="UP001551482"/>
    </source>
</evidence>
<comment type="caution">
    <text evidence="2">The sequence shown here is derived from an EMBL/GenBank/DDBJ whole genome shotgun (WGS) entry which is preliminary data.</text>
</comment>
<feature type="signal peptide" evidence="1">
    <location>
        <begin position="1"/>
        <end position="23"/>
    </location>
</feature>
<evidence type="ECO:0008006" key="4">
    <source>
        <dbReference type="Google" id="ProtNLM"/>
    </source>
</evidence>
<proteinExistence type="predicted"/>
<dbReference type="Proteomes" id="UP001551482">
    <property type="component" value="Unassembled WGS sequence"/>
</dbReference>
<dbReference type="EMBL" id="JBEZFP010000159">
    <property type="protein sequence ID" value="MEU8139189.1"/>
    <property type="molecule type" value="Genomic_DNA"/>
</dbReference>
<gene>
    <name evidence="2" type="ORF">AB0C36_37540</name>
</gene>
<accession>A0ABV3DWD9</accession>
<organism evidence="2 3">
    <name type="scientific">Streptodolium elevatio</name>
    <dbReference type="NCBI Taxonomy" id="3157996"/>
    <lineage>
        <taxon>Bacteria</taxon>
        <taxon>Bacillati</taxon>
        <taxon>Actinomycetota</taxon>
        <taxon>Actinomycetes</taxon>
        <taxon>Kitasatosporales</taxon>
        <taxon>Streptomycetaceae</taxon>
        <taxon>Streptodolium</taxon>
    </lineage>
</organism>
<feature type="chain" id="PRO_5047498051" description="Secreted protein" evidence="1">
    <location>
        <begin position="24"/>
        <end position="151"/>
    </location>
</feature>
<keyword evidence="3" id="KW-1185">Reference proteome</keyword>